<feature type="region of interest" description="Disordered" evidence="8">
    <location>
        <begin position="187"/>
        <end position="401"/>
    </location>
</feature>
<comment type="similarity">
    <text evidence="3">Belongs to the INCENP family.</text>
</comment>
<feature type="compositionally biased region" description="Basic and acidic residues" evidence="8">
    <location>
        <begin position="600"/>
        <end position="614"/>
    </location>
</feature>
<dbReference type="EMBL" id="LN890945">
    <property type="protein sequence ID" value="CUS15594.1"/>
    <property type="molecule type" value="Genomic_DNA"/>
</dbReference>
<dbReference type="GO" id="GO:0007059">
    <property type="term" value="P:chromosome segregation"/>
    <property type="evidence" value="ECO:0007669"/>
    <property type="project" value="UniProtKB-KW"/>
</dbReference>
<feature type="compositionally biased region" description="Basic and acidic residues" evidence="8">
    <location>
        <begin position="369"/>
        <end position="380"/>
    </location>
</feature>
<dbReference type="Pfam" id="PF03941">
    <property type="entry name" value="INCENP_ARK-bind"/>
    <property type="match status" value="1"/>
</dbReference>
<keyword evidence="7" id="KW-0539">Nucleus</keyword>
<feature type="compositionally biased region" description="Basic and acidic residues" evidence="8">
    <location>
        <begin position="787"/>
        <end position="819"/>
    </location>
</feature>
<accession>A0A292Q868</accession>
<dbReference type="Proteomes" id="UP001412239">
    <property type="component" value="Unassembled WGS sequence"/>
</dbReference>
<feature type="compositionally biased region" description="Basic and acidic residues" evidence="8">
    <location>
        <begin position="841"/>
        <end position="857"/>
    </location>
</feature>
<feature type="region of interest" description="Disordered" evidence="8">
    <location>
        <begin position="722"/>
        <end position="1385"/>
    </location>
</feature>
<feature type="compositionally biased region" description="Acidic residues" evidence="8">
    <location>
        <begin position="1362"/>
        <end position="1372"/>
    </location>
</feature>
<feature type="compositionally biased region" description="Basic and acidic residues" evidence="8">
    <location>
        <begin position="284"/>
        <end position="296"/>
    </location>
</feature>
<evidence type="ECO:0000256" key="2">
    <source>
        <dbReference type="ARBA" id="ARBA00004186"/>
    </source>
</evidence>
<feature type="compositionally biased region" description="Polar residues" evidence="8">
    <location>
        <begin position="382"/>
        <end position="396"/>
    </location>
</feature>
<evidence type="ECO:0000256" key="7">
    <source>
        <dbReference type="ARBA" id="ARBA00023242"/>
    </source>
</evidence>
<feature type="region of interest" description="Disordered" evidence="8">
    <location>
        <begin position="117"/>
        <end position="159"/>
    </location>
</feature>
<feature type="compositionally biased region" description="Basic and acidic residues" evidence="8">
    <location>
        <begin position="878"/>
        <end position="926"/>
    </location>
</feature>
<evidence type="ECO:0000256" key="8">
    <source>
        <dbReference type="SAM" id="MobiDB-lite"/>
    </source>
</evidence>
<feature type="compositionally biased region" description="Basic and acidic residues" evidence="8">
    <location>
        <begin position="478"/>
        <end position="498"/>
    </location>
</feature>
<keyword evidence="6" id="KW-0206">Cytoskeleton</keyword>
<feature type="compositionally biased region" description="Polar residues" evidence="8">
    <location>
        <begin position="745"/>
        <end position="762"/>
    </location>
</feature>
<protein>
    <recommendedName>
        <fullName evidence="9">Inner centromere protein ARK-binding domain-containing protein</fullName>
    </recommendedName>
</protein>
<evidence type="ECO:0000256" key="5">
    <source>
        <dbReference type="ARBA" id="ARBA00022829"/>
    </source>
</evidence>
<keyword evidence="5" id="KW-0159">Chromosome partition</keyword>
<evidence type="ECO:0000313" key="11">
    <source>
        <dbReference type="Proteomes" id="UP001412239"/>
    </source>
</evidence>
<feature type="compositionally biased region" description="Basic and acidic residues" evidence="8">
    <location>
        <begin position="1157"/>
        <end position="1169"/>
    </location>
</feature>
<evidence type="ECO:0000313" key="10">
    <source>
        <dbReference type="EMBL" id="CUS15594.1"/>
    </source>
</evidence>
<feature type="compositionally biased region" description="Low complexity" evidence="8">
    <location>
        <begin position="722"/>
        <end position="734"/>
    </location>
</feature>
<gene>
    <name evidence="10" type="ORF">GSTUAT00000297001</name>
</gene>
<keyword evidence="4" id="KW-0963">Cytoplasm</keyword>
<feature type="compositionally biased region" description="Basic and acidic residues" evidence="8">
    <location>
        <begin position="976"/>
        <end position="992"/>
    </location>
</feature>
<feature type="compositionally biased region" description="Low complexity" evidence="8">
    <location>
        <begin position="820"/>
        <end position="838"/>
    </location>
</feature>
<dbReference type="PANTHER" id="PTHR13142">
    <property type="entry name" value="INNER CENTROMERE PROTEIN"/>
    <property type="match status" value="1"/>
</dbReference>
<dbReference type="PANTHER" id="PTHR13142:SF1">
    <property type="entry name" value="INNER CENTROMERE PROTEIN"/>
    <property type="match status" value="1"/>
</dbReference>
<feature type="compositionally biased region" description="Basic and acidic residues" evidence="8">
    <location>
        <begin position="623"/>
        <end position="643"/>
    </location>
</feature>
<comment type="subcellular location">
    <subcellularLocation>
        <location evidence="2">Cytoplasm</location>
        <location evidence="2">Cytoskeleton</location>
        <location evidence="2">Spindle</location>
    </subcellularLocation>
    <subcellularLocation>
        <location evidence="1">Nucleus</location>
    </subcellularLocation>
</comment>
<name>A0A292Q868_9PEZI</name>
<reference evidence="10" key="1">
    <citation type="submission" date="2015-10" db="EMBL/GenBank/DDBJ databases">
        <authorList>
            <person name="Regsiter A."/>
            <person name="william w."/>
        </authorList>
    </citation>
    <scope>NUCLEOTIDE SEQUENCE</scope>
    <source>
        <strain evidence="10">Montdore</strain>
    </source>
</reference>
<evidence type="ECO:0000256" key="1">
    <source>
        <dbReference type="ARBA" id="ARBA00004123"/>
    </source>
</evidence>
<feature type="compositionally biased region" description="Polar residues" evidence="8">
    <location>
        <begin position="1172"/>
        <end position="1195"/>
    </location>
</feature>
<feature type="compositionally biased region" description="Low complexity" evidence="8">
    <location>
        <begin position="1258"/>
        <end position="1272"/>
    </location>
</feature>
<feature type="compositionally biased region" description="Polar residues" evidence="8">
    <location>
        <begin position="644"/>
        <end position="659"/>
    </location>
</feature>
<dbReference type="InterPro" id="IPR005635">
    <property type="entry name" value="Inner_centromere_prot_ARK-bd"/>
</dbReference>
<feature type="compositionally biased region" description="Basic residues" evidence="8">
    <location>
        <begin position="260"/>
        <end position="271"/>
    </location>
</feature>
<feature type="compositionally biased region" description="Basic and acidic residues" evidence="8">
    <location>
        <begin position="240"/>
        <end position="252"/>
    </location>
</feature>
<feature type="compositionally biased region" description="Basic and acidic residues" evidence="8">
    <location>
        <begin position="1286"/>
        <end position="1296"/>
    </location>
</feature>
<feature type="compositionally biased region" description="Low complexity" evidence="8">
    <location>
        <begin position="1298"/>
        <end position="1324"/>
    </location>
</feature>
<organism evidence="10 11">
    <name type="scientific">Tuber aestivum</name>
    <name type="common">summer truffle</name>
    <dbReference type="NCBI Taxonomy" id="59557"/>
    <lineage>
        <taxon>Eukaryota</taxon>
        <taxon>Fungi</taxon>
        <taxon>Dikarya</taxon>
        <taxon>Ascomycota</taxon>
        <taxon>Pezizomycotina</taxon>
        <taxon>Pezizomycetes</taxon>
        <taxon>Pezizales</taxon>
        <taxon>Tuberaceae</taxon>
        <taxon>Tuber</taxon>
    </lineage>
</organism>
<feature type="compositionally biased region" description="Polar residues" evidence="8">
    <location>
        <begin position="1127"/>
        <end position="1136"/>
    </location>
</feature>
<evidence type="ECO:0000259" key="9">
    <source>
        <dbReference type="Pfam" id="PF03941"/>
    </source>
</evidence>
<feature type="compositionally biased region" description="Basic and acidic residues" evidence="8">
    <location>
        <begin position="1220"/>
        <end position="1232"/>
    </location>
</feature>
<evidence type="ECO:0000256" key="3">
    <source>
        <dbReference type="ARBA" id="ARBA00010042"/>
    </source>
</evidence>
<feature type="compositionally biased region" description="Basic and acidic residues" evidence="8">
    <location>
        <begin position="1077"/>
        <end position="1113"/>
    </location>
</feature>
<keyword evidence="11" id="KW-1185">Reference proteome</keyword>
<sequence>MAGRPISKIAPVGSMTWITNERTTIRQLGEQDFEDFTFSARGELEWLNEHMADIFERGQVDMAELLKTPGRLRGKTPRTARQQLRQVEPFGDVLSANKPAAILPAGDNRFYNALSQLPSNGSRVSPAREKSSGSKSPNRLVRKQQDVAPPPPPQKVDGVMRDSGIEFSQVEAPATQVNDSGIWSASSEYASQQSVYPSRRKSTPVGASVQEEEAVLPSPAPLPAPGGESDGRTTRQSFRTAHEDEASSERPRSPVQKAPKSPKKSPGKPKPQRVSPVKIISRSPKKDAAPAPEPRRSGRLRSGRGSTDSELSNNESEVPLPSSPPVTRPALSQKKAESFTEKTLDDGYPQLPSEQAQAPEPGPAAAETPLRHAEKAEKTLQAEAQMTPASERSGSGSPEPVIRKSILNFASLPAREPLTNKKKSLGVRATRESHLEQLRANGTSRASWMNRKGNGKSLGAANRPVDTMANSIEDRDEDEPKPIEKSLKRKSEQQDTMRSRKKSKSISPAEVAAREEDSNGETEKDKALHNKISTQRLHEKIQQLGKVKAPRETHSVSILAAEPAYPDLSQLRQDQPPAPTRRPNSTHQGESARPVTDELPQEREKVGGKTRSESFTKPSLTRSHTEPRLGVEEEPIRRPDSPKKTQTARMATLTRTMSDVSAPPPRSPVARPRLSKSFSEVRHREPDLQSPLSPRGEGAITAVKTHTASVFKKAKEMLLKSSVSSASAKIESLSPAPRWQGINAVKQSAETDTQIGHSQPSAKSPVEQLYPDLNSVTVAQELSEELSAEKPVEKPVSVKEVRQTRNSRSKEAGKAEAEKAGNVAEKAVEEVALGGAAAIEPVKEGRQTRNSRSRETPQEEVTEPAPPLVKSPRKLKNAAREEELRQVRELRRKHQEEMLRKEKEELRRRQQAEQQREKEEQRRKPIELSSDPSSPSEDEEEEKAVDREENRGRFGSSAEPERPPSRLQKAGGRFQRPAETKRPSRPAKEVQKSKPAPVNIRIGTASQREMQDQRGKMTAPTGSSLISALKSSFEPSLNASASQGSLQSIPSNSSMRSGSNTGTSKQLKSLTAAANQLKKEQEERERKMAAKREIERRRQENQRRQIQEEEQKKMRQKPAQAVPPSAKTLSRIQSVANVGPRLERLYVRIANRMKLRQKSEEPENKRLEYQTKAASFQKSNASKRTLQQESSSDDLQNARLAPPRPGGPAYQQEGAKKRRTGEFEEERPRPAKEMAPPIRQSAVRGGLGQKSGLPHGYVPASQSVSSSTAPSALRPPTKPGTVPHVEGVKFSKEKLRFAPAETPTSASGPSSSDPAPNPPSNSTAFKTPGTSKSMRPTKTPAGVKESPIYQNGELIELPEIPTDSEDEDDDDDYATKDTFRVPDWAESPELRAQLQRQQTMNPEEVFGPMARLDMEAIFTNRNERQMARFRSRTSSANWNGADRLTPAEIAADHEARLRMIEQGGWVYQPAP</sequence>
<feature type="compositionally biased region" description="Polar residues" evidence="8">
    <location>
        <begin position="1020"/>
        <end position="1074"/>
    </location>
</feature>
<dbReference type="GO" id="GO:0005634">
    <property type="term" value="C:nucleus"/>
    <property type="evidence" value="ECO:0007669"/>
    <property type="project" value="UniProtKB-SubCell"/>
</dbReference>
<feature type="compositionally biased region" description="Basic and acidic residues" evidence="8">
    <location>
        <begin position="334"/>
        <end position="345"/>
    </location>
</feature>
<feature type="compositionally biased region" description="Low complexity" evidence="8">
    <location>
        <begin position="352"/>
        <end position="368"/>
    </location>
</feature>
<feature type="domain" description="Inner centromere protein ARK-binding" evidence="9">
    <location>
        <begin position="1359"/>
        <end position="1418"/>
    </location>
</feature>
<evidence type="ECO:0000256" key="6">
    <source>
        <dbReference type="ARBA" id="ARBA00023212"/>
    </source>
</evidence>
<feature type="region of interest" description="Disordered" evidence="8">
    <location>
        <begin position="415"/>
        <end position="698"/>
    </location>
</feature>
<feature type="compositionally biased region" description="Polar residues" evidence="8">
    <location>
        <begin position="187"/>
        <end position="196"/>
    </location>
</feature>
<feature type="compositionally biased region" description="Basic and acidic residues" evidence="8">
    <location>
        <begin position="512"/>
        <end position="528"/>
    </location>
</feature>
<dbReference type="GO" id="GO:0005819">
    <property type="term" value="C:spindle"/>
    <property type="evidence" value="ECO:0007669"/>
    <property type="project" value="UniProtKB-SubCell"/>
</dbReference>
<proteinExistence type="inferred from homology"/>
<evidence type="ECO:0000256" key="4">
    <source>
        <dbReference type="ARBA" id="ARBA00022490"/>
    </source>
</evidence>